<evidence type="ECO:0000256" key="5">
    <source>
        <dbReference type="ARBA" id="ARBA00022692"/>
    </source>
</evidence>
<dbReference type="SMART" id="SM00219">
    <property type="entry name" value="TyrKc"/>
    <property type="match status" value="1"/>
</dbReference>
<dbReference type="GO" id="GO:0022008">
    <property type="term" value="P:neurogenesis"/>
    <property type="evidence" value="ECO:0007669"/>
    <property type="project" value="TreeGrafter"/>
</dbReference>
<name>A0A8S9Z107_9TREM</name>
<keyword evidence="10 16" id="KW-0472">Membrane</keyword>
<evidence type="ECO:0000256" key="7">
    <source>
        <dbReference type="ARBA" id="ARBA00022777"/>
    </source>
</evidence>
<dbReference type="PRINTS" id="PR00109">
    <property type="entry name" value="TYRKINASE"/>
</dbReference>
<dbReference type="InterPro" id="IPR020635">
    <property type="entry name" value="Tyr_kinase_cat_dom"/>
</dbReference>
<evidence type="ECO:0000256" key="3">
    <source>
        <dbReference type="ARBA" id="ARBA00022553"/>
    </source>
</evidence>
<dbReference type="SUPFAM" id="SSF52058">
    <property type="entry name" value="L domain-like"/>
    <property type="match status" value="2"/>
</dbReference>
<dbReference type="Pfam" id="PF07714">
    <property type="entry name" value="PK_Tyr_Ser-Thr"/>
    <property type="match status" value="1"/>
</dbReference>
<dbReference type="PANTHER" id="PTHR24416">
    <property type="entry name" value="TYROSINE-PROTEIN KINASE RECEPTOR"/>
    <property type="match status" value="1"/>
</dbReference>
<evidence type="ECO:0000259" key="17">
    <source>
        <dbReference type="PROSITE" id="PS50011"/>
    </source>
</evidence>
<evidence type="ECO:0000256" key="2">
    <source>
        <dbReference type="ARBA" id="ARBA00011902"/>
    </source>
</evidence>
<dbReference type="EC" id="2.7.10.1" evidence="2"/>
<feature type="transmembrane region" description="Helical" evidence="16">
    <location>
        <begin position="1457"/>
        <end position="1479"/>
    </location>
</feature>
<dbReference type="Pfam" id="PF00757">
    <property type="entry name" value="Furin-like"/>
    <property type="match status" value="2"/>
</dbReference>
<feature type="compositionally biased region" description="Polar residues" evidence="15">
    <location>
        <begin position="396"/>
        <end position="408"/>
    </location>
</feature>
<dbReference type="OrthoDB" id="6219513at2759"/>
<evidence type="ECO:0000313" key="18">
    <source>
        <dbReference type="EMBL" id="KAF7261095.1"/>
    </source>
</evidence>
<evidence type="ECO:0000256" key="8">
    <source>
        <dbReference type="ARBA" id="ARBA00022840"/>
    </source>
</evidence>
<proteinExistence type="predicted"/>
<evidence type="ECO:0000256" key="13">
    <source>
        <dbReference type="ARBA" id="ARBA00023180"/>
    </source>
</evidence>
<dbReference type="GO" id="GO:0043066">
    <property type="term" value="P:negative regulation of apoptotic process"/>
    <property type="evidence" value="ECO:0007669"/>
    <property type="project" value="TreeGrafter"/>
</dbReference>
<comment type="subcellular location">
    <subcellularLocation>
        <location evidence="1">Membrane</location>
        <topology evidence="1">Single-pass type I membrane protein</topology>
    </subcellularLocation>
</comment>
<dbReference type="InterPro" id="IPR001245">
    <property type="entry name" value="Ser-Thr/Tyr_kinase_cat_dom"/>
</dbReference>
<keyword evidence="19" id="KW-1185">Reference proteome</keyword>
<dbReference type="GO" id="GO:0004714">
    <property type="term" value="F:transmembrane receptor protein tyrosine kinase activity"/>
    <property type="evidence" value="ECO:0007669"/>
    <property type="project" value="UniProtKB-EC"/>
</dbReference>
<protein>
    <recommendedName>
        <fullName evidence="2">receptor protein-tyrosine kinase</fullName>
        <ecNumber evidence="2">2.7.10.1</ecNumber>
    </recommendedName>
</protein>
<dbReference type="GO" id="GO:0007169">
    <property type="term" value="P:cell surface receptor protein tyrosine kinase signaling pathway"/>
    <property type="evidence" value="ECO:0007669"/>
    <property type="project" value="TreeGrafter"/>
</dbReference>
<dbReference type="Gene3D" id="2.10.220.10">
    <property type="entry name" value="Hormone Receptor, Insulin-like Growth Factor Receptor 1, Chain A, domain 2"/>
    <property type="match status" value="4"/>
</dbReference>
<keyword evidence="4" id="KW-0808">Transferase</keyword>
<keyword evidence="9 16" id="KW-1133">Transmembrane helix</keyword>
<dbReference type="Gene3D" id="3.80.20.20">
    <property type="entry name" value="Receptor L-domain"/>
    <property type="match status" value="2"/>
</dbReference>
<accession>A0A8S9Z107</accession>
<keyword evidence="13" id="KW-0325">Glycoprotein</keyword>
<dbReference type="GO" id="GO:0043235">
    <property type="term" value="C:receptor complex"/>
    <property type="evidence" value="ECO:0007669"/>
    <property type="project" value="TreeGrafter"/>
</dbReference>
<dbReference type="InterPro" id="IPR006211">
    <property type="entry name" value="Furin-like_Cys-rich_dom"/>
</dbReference>
<dbReference type="InterPro" id="IPR008266">
    <property type="entry name" value="Tyr_kinase_AS"/>
</dbReference>
<dbReference type="InterPro" id="IPR000494">
    <property type="entry name" value="Rcpt_L-dom"/>
</dbReference>
<dbReference type="InterPro" id="IPR050122">
    <property type="entry name" value="RTK"/>
</dbReference>
<evidence type="ECO:0000256" key="12">
    <source>
        <dbReference type="ARBA" id="ARBA00023170"/>
    </source>
</evidence>
<dbReference type="GO" id="GO:0005524">
    <property type="term" value="F:ATP binding"/>
    <property type="evidence" value="ECO:0007669"/>
    <property type="project" value="UniProtKB-KW"/>
</dbReference>
<dbReference type="Proteomes" id="UP000822476">
    <property type="component" value="Unassembled WGS sequence"/>
</dbReference>
<dbReference type="SUPFAM" id="SSF56112">
    <property type="entry name" value="Protein kinase-like (PK-like)"/>
    <property type="match status" value="1"/>
</dbReference>
<dbReference type="CDD" id="cd00064">
    <property type="entry name" value="FU"/>
    <property type="match status" value="3"/>
</dbReference>
<evidence type="ECO:0000256" key="4">
    <source>
        <dbReference type="ARBA" id="ARBA00022679"/>
    </source>
</evidence>
<keyword evidence="12" id="KW-0675">Receptor</keyword>
<evidence type="ECO:0000256" key="10">
    <source>
        <dbReference type="ARBA" id="ARBA00023136"/>
    </source>
</evidence>
<evidence type="ECO:0000313" key="19">
    <source>
        <dbReference type="Proteomes" id="UP000822476"/>
    </source>
</evidence>
<keyword evidence="8" id="KW-0067">ATP-binding</keyword>
<keyword evidence="7" id="KW-0418">Kinase</keyword>
<feature type="region of interest" description="Disordered" evidence="15">
    <location>
        <begin position="1975"/>
        <end position="1996"/>
    </location>
</feature>
<sequence length="2227" mass="248310">MPEMKKWTDFLLCLSGVLFTAQLFVFSLNLLIKDSSKSQHPVPESRLETRNDVNKLVTCQTNSVTSTIHPCTFYNNTLDLEDAESARLNYLNPYIGDIRYKGKRVCRTEFTWKDVAYPWTVLSERLAPNCQLIYGNLIIAGIQNEDDLSVLEHIEDISGYLVIQSVGRYHLRLPNLRVIRGQQYITVRDRKVSLLVSNNYLKQKNSNDETTESTKTDCVGTTCHVTETYSFLQSLEISNLISILRHGVYFYDNPGLCYAPFTLKWDDLLEAVEWQTVDLYALPFGTNLSPWYETCRCRTLGVCAHHNESTHSILDNSELAIEKNGTLFDVSMTTSVPVDVIASGTTSSNPSLNVGNNEDKGSLPRLKRSIIEVDETESTLQPIVQASVEPNFEPPASTTSKQLNLPDSSEVNQTTVQEVVVLSTVAPSSTQNTSGLDFDTTTEGPPWSLTVDQKSTTVDQTTWEFSSVQTEVPLLGIPGRSASSVTLPNVHMTLSTESSKTTPKSVYSTQHSSVRATGIITQTQSTLLFGHQSDNTNSWMSATSGIQISTESPTPLPCHVSCPQIQGRRYCWGPNANQCQKIRKCQIRLCDGSNWCYQIPRTTRVSSTESDYIEHCCHSECAAGCHGPRARDCQACLRYSVDGVCTSACPSSTIYDKATFTWKQNPYGLLSFGWACVRTCPKSFLQDGDICVPKCTRPGTYDNKGGKCVPCPNGVCPKVCTFKDIEKIKGIDYLHRSSLRAMRNCTTFEGDIKLSRQSFVGDPFYNLTEAMEGVRWEDLMEGLSHLRKVTGVVYISAGSDASWLKNFTFLRNLKEIGGASPSVQQTRAININSNQYLEFIGFTSLKRIGHPSILITGNPNLCYLDRIDWESLIDQSTIRHARSVPKPLELPESMSENHKALLRAWLTRRDGNNSYRRQSQTTIPAMYISGNGHPEFCRGKAAYCAEECVPEFGCWGPGPSFCRACRFWSIRTYEGTRMCIRNCHLEKGYFTPNETQEFFEGSTEVAPTVTIRNSHMDAADRYANFSANNTDAISTINHKEAQVCKPCSPMCRSVVNACTGPGPDQCNGPCRWVKDGPYCRKSCPPTKYLNHTTQTCQDCSTACSHPLVPALANSLVLTGDARQLHSELLSHDTDVERTVCTGPGNWPGPGGCNYCRQTVLHLAQHDKIAGSHKIIQCDQKCPSGTFVHVINLHYRSASGFDANLQSSAKSEEHRNLPWSQTDAAFLTRLSTVVQTELITWLMNHTQPLLYGLARICVPCHGECAVESGEHLSNELSACTGPGPEQCLRCNNASLEGRCVSHCPDGTYPNATHPFSGPGRLSESSGKPQSRYVCRACHPFCRLGCSGPSSAECLRCRRVKVYLNRQLTMWKCASICPSVYKFRVRDHRTGDLVCSSSAYQIRIISEGDMEDDLSHEINESVQPDQPNITNLDDLFLWDHQLLTFERGVFLSAETVSTIAALSGLVILLIAIGLLIAWAVIKQIPPDEDQQWSSMRAKMEWAQLSRTSRLNILCERLWTRGKPRRRLVVRPKHLSTQADVKKFVDGGQSVNTGRNLCYSLECGQLSAINEIPTHLNDKRRLLLSDDESHKSITDKPNMATLRIITESQLIRGPLIGSGAFGTVFCGIWRPQVTTPSMDTLSVTSPGSLQTPSTTYSMDWGDRLDSLSDKPMLTSCSEVAVSPDGYMERQQDNVRLNEAVKQISVEIPVAIKVLTDSADPQTNKELLEEAKVMATVDHPCCLRFLALCLTSRLQLVTQYMPLGSLLDFVKSYVDLLQVNMFMAWAEQIASGMTYLASRGIIHRDLAARNVLVESLTQVRITDFGLAKCMDCIESEYHASGGRMPIKWLAIECIQGKIFSSKSDVWSYGVTLWEMCTFGARPFEGIRARDLLDRLEKGMRLPQPETTSIEFYSLLLNCWEADPNRRPTFQELCLVLGHMRTIPERYLFITSGIRQRQRHHARIRSSDALEFLTNTLQSSSGCSSGNTASQMTQSDAQTTMSDSTEYAKIQTDWMRTLCENSQVAHFPSCVQNLLSNYAHLRKTESLGGSQRQLSLTQSIIDDIESAPHWNWKATPSEVMNLLEPPNVMPLLTSFGKHPISNVHYRATLEEQNDLQELEFEHAISIPVPNLNRQQTAENPMYLTEMTAQLNTTSQSLSNYEPLNEGYFQLQGIEPDLMPIACAGPYELNTMDVGRGENSCAEISPNDAATTQLEDYLEPRAGITQNVGDLLC</sequence>
<feature type="compositionally biased region" description="Polar residues" evidence="15">
    <location>
        <begin position="1982"/>
        <end position="1996"/>
    </location>
</feature>
<dbReference type="InterPro" id="IPR036941">
    <property type="entry name" value="Rcpt_L-dom_sf"/>
</dbReference>
<comment type="caution">
    <text evidence="18">The sequence shown here is derived from an EMBL/GenBank/DDBJ whole genome shotgun (WGS) entry which is preliminary data.</text>
</comment>
<evidence type="ECO:0000256" key="14">
    <source>
        <dbReference type="ARBA" id="ARBA00051243"/>
    </source>
</evidence>
<evidence type="ECO:0000256" key="11">
    <source>
        <dbReference type="ARBA" id="ARBA00023137"/>
    </source>
</evidence>
<keyword evidence="3" id="KW-0597">Phosphoprotein</keyword>
<dbReference type="PROSITE" id="PS00109">
    <property type="entry name" value="PROTEIN_KINASE_TYR"/>
    <property type="match status" value="1"/>
</dbReference>
<comment type="catalytic activity">
    <reaction evidence="14">
        <text>L-tyrosyl-[protein] + ATP = O-phospho-L-tyrosyl-[protein] + ADP + H(+)</text>
        <dbReference type="Rhea" id="RHEA:10596"/>
        <dbReference type="Rhea" id="RHEA-COMP:10136"/>
        <dbReference type="Rhea" id="RHEA-COMP:20101"/>
        <dbReference type="ChEBI" id="CHEBI:15378"/>
        <dbReference type="ChEBI" id="CHEBI:30616"/>
        <dbReference type="ChEBI" id="CHEBI:46858"/>
        <dbReference type="ChEBI" id="CHEBI:61978"/>
        <dbReference type="ChEBI" id="CHEBI:456216"/>
        <dbReference type="EC" id="2.7.10.1"/>
    </reaction>
</comment>
<evidence type="ECO:0000256" key="9">
    <source>
        <dbReference type="ARBA" id="ARBA00022989"/>
    </source>
</evidence>
<dbReference type="PANTHER" id="PTHR24416:SF566">
    <property type="entry name" value="EPIDERMAL GROWTH FACTOR RECEPTOR"/>
    <property type="match status" value="1"/>
</dbReference>
<feature type="region of interest" description="Disordered" evidence="15">
    <location>
        <begin position="428"/>
        <end position="451"/>
    </location>
</feature>
<dbReference type="Pfam" id="PF01030">
    <property type="entry name" value="Recep_L_domain"/>
    <property type="match status" value="2"/>
</dbReference>
<dbReference type="GO" id="GO:0009925">
    <property type="term" value="C:basal plasma membrane"/>
    <property type="evidence" value="ECO:0007669"/>
    <property type="project" value="TreeGrafter"/>
</dbReference>
<evidence type="ECO:0000256" key="15">
    <source>
        <dbReference type="SAM" id="MobiDB-lite"/>
    </source>
</evidence>
<dbReference type="FunFam" id="1.10.510.10:FF:000027">
    <property type="entry name" value="Receptor protein-tyrosine kinase"/>
    <property type="match status" value="1"/>
</dbReference>
<keyword evidence="11" id="KW-0829">Tyrosine-protein kinase</keyword>
<dbReference type="EMBL" id="JTDE01000487">
    <property type="protein sequence ID" value="KAF7261095.1"/>
    <property type="molecule type" value="Genomic_DNA"/>
</dbReference>
<feature type="domain" description="Protein kinase" evidence="17">
    <location>
        <begin position="1607"/>
        <end position="1937"/>
    </location>
</feature>
<keyword evidence="6" id="KW-0547">Nucleotide-binding</keyword>
<keyword evidence="5 16" id="KW-0812">Transmembrane</keyword>
<feature type="region of interest" description="Disordered" evidence="15">
    <location>
        <begin position="389"/>
        <end position="408"/>
    </location>
</feature>
<evidence type="ECO:0000256" key="16">
    <source>
        <dbReference type="SAM" id="Phobius"/>
    </source>
</evidence>
<dbReference type="Gene3D" id="3.30.200.20">
    <property type="entry name" value="Phosphorylase Kinase, domain 1"/>
    <property type="match status" value="2"/>
</dbReference>
<organism evidence="18 19">
    <name type="scientific">Paragonimus skrjabini miyazakii</name>
    <dbReference type="NCBI Taxonomy" id="59628"/>
    <lineage>
        <taxon>Eukaryota</taxon>
        <taxon>Metazoa</taxon>
        <taxon>Spiralia</taxon>
        <taxon>Lophotrochozoa</taxon>
        <taxon>Platyhelminthes</taxon>
        <taxon>Trematoda</taxon>
        <taxon>Digenea</taxon>
        <taxon>Plagiorchiida</taxon>
        <taxon>Troglotremata</taxon>
        <taxon>Troglotrematidae</taxon>
        <taxon>Paragonimus</taxon>
    </lineage>
</organism>
<dbReference type="PROSITE" id="PS50011">
    <property type="entry name" value="PROTEIN_KINASE_DOM"/>
    <property type="match status" value="1"/>
</dbReference>
<dbReference type="InterPro" id="IPR000719">
    <property type="entry name" value="Prot_kinase_dom"/>
</dbReference>
<evidence type="ECO:0000256" key="6">
    <source>
        <dbReference type="ARBA" id="ARBA00022741"/>
    </source>
</evidence>
<dbReference type="GO" id="GO:0008284">
    <property type="term" value="P:positive regulation of cell population proliferation"/>
    <property type="evidence" value="ECO:0007669"/>
    <property type="project" value="TreeGrafter"/>
</dbReference>
<reference evidence="18" key="1">
    <citation type="submission" date="2019-07" db="EMBL/GenBank/DDBJ databases">
        <title>Annotation for the trematode Paragonimus miyazaki's.</title>
        <authorList>
            <person name="Choi Y.-J."/>
        </authorList>
    </citation>
    <scope>NUCLEOTIDE SEQUENCE</scope>
    <source>
        <strain evidence="18">Japan</strain>
    </source>
</reference>
<feature type="compositionally biased region" description="Polar residues" evidence="15">
    <location>
        <begin position="428"/>
        <end position="443"/>
    </location>
</feature>
<dbReference type="InterPro" id="IPR011009">
    <property type="entry name" value="Kinase-like_dom_sf"/>
</dbReference>
<dbReference type="SUPFAM" id="SSF57184">
    <property type="entry name" value="Growth factor receptor domain"/>
    <property type="match status" value="3"/>
</dbReference>
<dbReference type="InterPro" id="IPR006212">
    <property type="entry name" value="Furin_repeat"/>
</dbReference>
<evidence type="ECO:0000256" key="1">
    <source>
        <dbReference type="ARBA" id="ARBA00004479"/>
    </source>
</evidence>
<gene>
    <name evidence="18" type="ORF">EG68_01570</name>
</gene>
<dbReference type="Gene3D" id="1.10.510.10">
    <property type="entry name" value="Transferase(Phosphotransferase) domain 1"/>
    <property type="match status" value="1"/>
</dbReference>
<dbReference type="InterPro" id="IPR009030">
    <property type="entry name" value="Growth_fac_rcpt_cys_sf"/>
</dbReference>
<dbReference type="SMART" id="SM00261">
    <property type="entry name" value="FU"/>
    <property type="match status" value="5"/>
</dbReference>